<dbReference type="PRINTS" id="PR00691">
    <property type="entry name" value="ADHESINB"/>
</dbReference>
<dbReference type="RefSeq" id="WP_191141830.1">
    <property type="nucleotide sequence ID" value="NZ_JACXAH010000008.1"/>
</dbReference>
<dbReference type="PRINTS" id="PR00690">
    <property type="entry name" value="ADHESNFAMILY"/>
</dbReference>
<proteinExistence type="inferred from homology"/>
<dbReference type="AlphaFoldDB" id="A0A926N909"/>
<reference evidence="5" key="1">
    <citation type="submission" date="2020-09" db="EMBL/GenBank/DDBJ databases">
        <title>A novel bacterium of genus Hazenella, isolated from South China Sea.</title>
        <authorList>
            <person name="Huang H."/>
            <person name="Mo K."/>
            <person name="Hu Y."/>
        </authorList>
    </citation>
    <scope>NUCLEOTIDE SEQUENCE</scope>
    <source>
        <strain evidence="5">IB182357</strain>
    </source>
</reference>
<comment type="similarity">
    <text evidence="1 4">Belongs to the bacterial solute-binding protein 9 family.</text>
</comment>
<name>A0A926N909_9BACL</name>
<keyword evidence="6" id="KW-1185">Reference proteome</keyword>
<keyword evidence="3" id="KW-0732">Signal</keyword>
<dbReference type="InterPro" id="IPR006128">
    <property type="entry name" value="Lipoprotein_PsaA-like"/>
</dbReference>
<dbReference type="InterPro" id="IPR006127">
    <property type="entry name" value="ZnuA-like"/>
</dbReference>
<dbReference type="PANTHER" id="PTHR42953:SF3">
    <property type="entry name" value="HIGH-AFFINITY ZINC UPTAKE SYSTEM PROTEIN ZNUA"/>
    <property type="match status" value="1"/>
</dbReference>
<organism evidence="5 6">
    <name type="scientific">Polycladospora coralii</name>
    <dbReference type="NCBI Taxonomy" id="2771432"/>
    <lineage>
        <taxon>Bacteria</taxon>
        <taxon>Bacillati</taxon>
        <taxon>Bacillota</taxon>
        <taxon>Bacilli</taxon>
        <taxon>Bacillales</taxon>
        <taxon>Thermoactinomycetaceae</taxon>
        <taxon>Polycladospora</taxon>
    </lineage>
</organism>
<dbReference type="GO" id="GO:0030001">
    <property type="term" value="P:metal ion transport"/>
    <property type="evidence" value="ECO:0007669"/>
    <property type="project" value="InterPro"/>
</dbReference>
<evidence type="ECO:0000256" key="3">
    <source>
        <dbReference type="ARBA" id="ARBA00022729"/>
    </source>
</evidence>
<dbReference type="Pfam" id="PF01297">
    <property type="entry name" value="ZnuA"/>
    <property type="match status" value="1"/>
</dbReference>
<protein>
    <submittedName>
        <fullName evidence="5">Zinc ABC transporter substrate-binding protein</fullName>
    </submittedName>
</protein>
<comment type="caution">
    <text evidence="5">The sequence shown here is derived from an EMBL/GenBank/DDBJ whole genome shotgun (WGS) entry which is preliminary data.</text>
</comment>
<dbReference type="Proteomes" id="UP000661691">
    <property type="component" value="Unassembled WGS sequence"/>
</dbReference>
<dbReference type="GO" id="GO:0007155">
    <property type="term" value="P:cell adhesion"/>
    <property type="evidence" value="ECO:0007669"/>
    <property type="project" value="InterPro"/>
</dbReference>
<sequence>MKRTAVFSIVGVICSILIITGCVPADKMESKRLQVYSSIYPLQYFSERIGGEEVDVHTIVPPGVEPHDFELSAKDVIQLNEADMVLYNGRNLEPWLEKNIESIDQNQVEVVNTSQDIKALDDPHIWLNPLLAKKQAEVIKDAFVARDPTHQLTYEKNYEQLGAELDQLDQEYFDMVQRATQKSFLVSHAAFTHLADRYGLEQISVSGLSPSDEPSPQALKKIIEEADKKKIGVIYLETLVSGKLAEVVQNELKLTPSVLNPLEGLTETEMANEDDYFTVMRRNKEHLMQGLGVKP</sequence>
<dbReference type="EMBL" id="JACXAH010000008">
    <property type="protein sequence ID" value="MBD1372037.1"/>
    <property type="molecule type" value="Genomic_DNA"/>
</dbReference>
<evidence type="ECO:0000256" key="2">
    <source>
        <dbReference type="ARBA" id="ARBA00022448"/>
    </source>
</evidence>
<evidence type="ECO:0000256" key="4">
    <source>
        <dbReference type="RuleBase" id="RU003512"/>
    </source>
</evidence>
<evidence type="ECO:0000313" key="6">
    <source>
        <dbReference type="Proteomes" id="UP000661691"/>
    </source>
</evidence>
<dbReference type="Gene3D" id="3.40.50.1980">
    <property type="entry name" value="Nitrogenase molybdenum iron protein domain"/>
    <property type="match status" value="2"/>
</dbReference>
<dbReference type="PANTHER" id="PTHR42953">
    <property type="entry name" value="HIGH-AFFINITY ZINC UPTAKE SYSTEM PROTEIN ZNUA-RELATED"/>
    <property type="match status" value="1"/>
</dbReference>
<dbReference type="InterPro" id="IPR006129">
    <property type="entry name" value="AdhesinB"/>
</dbReference>
<keyword evidence="2 4" id="KW-0813">Transport</keyword>
<accession>A0A926N909</accession>
<dbReference type="PROSITE" id="PS51257">
    <property type="entry name" value="PROKAR_LIPOPROTEIN"/>
    <property type="match status" value="1"/>
</dbReference>
<evidence type="ECO:0000256" key="1">
    <source>
        <dbReference type="ARBA" id="ARBA00011028"/>
    </source>
</evidence>
<evidence type="ECO:0000313" key="5">
    <source>
        <dbReference type="EMBL" id="MBD1372037.1"/>
    </source>
</evidence>
<gene>
    <name evidence="5" type="ORF">IC620_06645</name>
</gene>
<dbReference type="GO" id="GO:0046872">
    <property type="term" value="F:metal ion binding"/>
    <property type="evidence" value="ECO:0007669"/>
    <property type="project" value="InterPro"/>
</dbReference>
<dbReference type="InterPro" id="IPR050492">
    <property type="entry name" value="Bact_metal-bind_prot9"/>
</dbReference>
<dbReference type="SUPFAM" id="SSF53807">
    <property type="entry name" value="Helical backbone' metal receptor"/>
    <property type="match status" value="1"/>
</dbReference>